<dbReference type="Proteomes" id="UP001524502">
    <property type="component" value="Unassembled WGS sequence"/>
</dbReference>
<evidence type="ECO:0000313" key="2">
    <source>
        <dbReference type="Proteomes" id="UP001524502"/>
    </source>
</evidence>
<evidence type="ECO:0000313" key="1">
    <source>
        <dbReference type="EMBL" id="MCQ4636255.1"/>
    </source>
</evidence>
<reference evidence="1 2" key="1">
    <citation type="submission" date="2022-06" db="EMBL/GenBank/DDBJ databases">
        <title>Isolation of gut microbiota from human fecal samples.</title>
        <authorList>
            <person name="Pamer E.G."/>
            <person name="Barat B."/>
            <person name="Waligurski E."/>
            <person name="Medina S."/>
            <person name="Paddock L."/>
            <person name="Mostad J."/>
        </authorList>
    </citation>
    <scope>NUCLEOTIDE SEQUENCE [LARGE SCALE GENOMIC DNA]</scope>
    <source>
        <strain evidence="1 2">SL.3.17</strain>
    </source>
</reference>
<organism evidence="1 2">
    <name type="scientific">Anaerovorax odorimutans</name>
    <dbReference type="NCBI Taxonomy" id="109327"/>
    <lineage>
        <taxon>Bacteria</taxon>
        <taxon>Bacillati</taxon>
        <taxon>Bacillota</taxon>
        <taxon>Clostridia</taxon>
        <taxon>Peptostreptococcales</taxon>
        <taxon>Anaerovoracaceae</taxon>
        <taxon>Anaerovorax</taxon>
    </lineage>
</organism>
<dbReference type="RefSeq" id="WP_256131439.1">
    <property type="nucleotide sequence ID" value="NZ_JANFXK010000005.1"/>
</dbReference>
<comment type="caution">
    <text evidence="1">The sequence shown here is derived from an EMBL/GenBank/DDBJ whole genome shotgun (WGS) entry which is preliminary data.</text>
</comment>
<keyword evidence="2" id="KW-1185">Reference proteome</keyword>
<name>A0ABT1RM61_9FIRM</name>
<dbReference type="Pfam" id="PF13669">
    <property type="entry name" value="Glyoxalase_4"/>
    <property type="match status" value="1"/>
</dbReference>
<protein>
    <submittedName>
        <fullName evidence="1">VOC family protein</fullName>
    </submittedName>
</protein>
<sequence length="149" mass="17186">MGPVVIQKILQLNIVVEDIEKSVKNFEAYGVGPWVRDDGTSEVLRDRQTYGEARDYEFYAAFAMIGDVELELIQPIDEKSDYARFLKEHGQGVHHIAIRDNRKALHEVASERGIPVIQSGYWIGFGRYTYYDTRKDLGLILETYDLDKK</sequence>
<accession>A0ABT1RM61</accession>
<gene>
    <name evidence="1" type="ORF">NE619_05900</name>
</gene>
<dbReference type="Gene3D" id="3.10.180.10">
    <property type="entry name" value="2,3-Dihydroxybiphenyl 1,2-Dioxygenase, domain 1"/>
    <property type="match status" value="1"/>
</dbReference>
<proteinExistence type="predicted"/>
<dbReference type="EMBL" id="JANFXK010000005">
    <property type="protein sequence ID" value="MCQ4636255.1"/>
    <property type="molecule type" value="Genomic_DNA"/>
</dbReference>
<dbReference type="InterPro" id="IPR029068">
    <property type="entry name" value="Glyas_Bleomycin-R_OHBP_Dase"/>
</dbReference>
<dbReference type="SUPFAM" id="SSF54593">
    <property type="entry name" value="Glyoxalase/Bleomycin resistance protein/Dihydroxybiphenyl dioxygenase"/>
    <property type="match status" value="1"/>
</dbReference>